<name>A0A368SIL0_SETIT</name>
<evidence type="ECO:0000313" key="1">
    <source>
        <dbReference type="EMBL" id="RCV42211.1"/>
    </source>
</evidence>
<accession>A0A368SIL0</accession>
<proteinExistence type="predicted"/>
<sequence length="82" mass="9322">MRSAGCFLPMLLPTWSQTGALCWSIYSLFSTQGTDFIALIFSLIDYQCMLQKKGNQSGLSEGENTWIRIVLEKDRRLVLDDV</sequence>
<protein>
    <submittedName>
        <fullName evidence="1">Uncharacterized protein</fullName>
    </submittedName>
</protein>
<organism evidence="1">
    <name type="scientific">Setaria italica</name>
    <name type="common">Foxtail millet</name>
    <name type="synonym">Panicum italicum</name>
    <dbReference type="NCBI Taxonomy" id="4555"/>
    <lineage>
        <taxon>Eukaryota</taxon>
        <taxon>Viridiplantae</taxon>
        <taxon>Streptophyta</taxon>
        <taxon>Embryophyta</taxon>
        <taxon>Tracheophyta</taxon>
        <taxon>Spermatophyta</taxon>
        <taxon>Magnoliopsida</taxon>
        <taxon>Liliopsida</taxon>
        <taxon>Poales</taxon>
        <taxon>Poaceae</taxon>
        <taxon>PACMAD clade</taxon>
        <taxon>Panicoideae</taxon>
        <taxon>Panicodae</taxon>
        <taxon>Paniceae</taxon>
        <taxon>Cenchrinae</taxon>
        <taxon>Setaria</taxon>
    </lineage>
</organism>
<dbReference type="AlphaFoldDB" id="A0A368SIL0"/>
<reference evidence="1" key="2">
    <citation type="submission" date="2015-07" db="EMBL/GenBank/DDBJ databases">
        <authorList>
            <person name="Noorani M."/>
        </authorList>
    </citation>
    <scope>NUCLEOTIDE SEQUENCE</scope>
    <source>
        <strain evidence="1">Yugu1</strain>
    </source>
</reference>
<dbReference type="EMBL" id="CM003536">
    <property type="protein sequence ID" value="RCV42211.1"/>
    <property type="molecule type" value="Genomic_DNA"/>
</dbReference>
<gene>
    <name evidence="1" type="ORF">SETIT_9G198300v2</name>
</gene>
<reference evidence="1" key="1">
    <citation type="journal article" date="2012" name="Nat. Biotechnol.">
        <title>Reference genome sequence of the model plant Setaria.</title>
        <authorList>
            <person name="Bennetzen J.L."/>
            <person name="Schmutz J."/>
            <person name="Wang H."/>
            <person name="Percifield R."/>
            <person name="Hawkins J."/>
            <person name="Pontaroli A.C."/>
            <person name="Estep M."/>
            <person name="Feng L."/>
            <person name="Vaughn J.N."/>
            <person name="Grimwood J."/>
            <person name="Jenkins J."/>
            <person name="Barry K."/>
            <person name="Lindquist E."/>
            <person name="Hellsten U."/>
            <person name="Deshpande S."/>
            <person name="Wang X."/>
            <person name="Wu X."/>
            <person name="Mitros T."/>
            <person name="Triplett J."/>
            <person name="Yang X."/>
            <person name="Ye C.Y."/>
            <person name="Mauro-Herrera M."/>
            <person name="Wang L."/>
            <person name="Li P."/>
            <person name="Sharma M."/>
            <person name="Sharma R."/>
            <person name="Ronald P.C."/>
            <person name="Panaud O."/>
            <person name="Kellogg E.A."/>
            <person name="Brutnell T.P."/>
            <person name="Doust A.N."/>
            <person name="Tuskan G.A."/>
            <person name="Rokhsar D."/>
            <person name="Devos K.M."/>
        </authorList>
    </citation>
    <scope>NUCLEOTIDE SEQUENCE [LARGE SCALE GENOMIC DNA]</scope>
    <source>
        <strain evidence="1">Yugu1</strain>
    </source>
</reference>